<sequence length="161" mass="17158">MSGIVYSELANWDGGYVVSSSQAGNTREPSAVFDSGSPAPASDLTSALETAFAGHDVSGASELVSVASGSSSAATTYPGQAHSRHGATQNMPAQDARRSGGYPAQNGRIDATKKVSAREKERESWRWEIDCYHRVLRGYFSARPITSPRRHAKVQFLPPSA</sequence>
<dbReference type="Proteomes" id="UP000184267">
    <property type="component" value="Unassembled WGS sequence"/>
</dbReference>
<comment type="caution">
    <text evidence="2">The sequence shown here is derived from an EMBL/GenBank/DDBJ whole genome shotgun (WGS) entry which is preliminary data.</text>
</comment>
<evidence type="ECO:0000313" key="3">
    <source>
        <dbReference type="Proteomes" id="UP000184267"/>
    </source>
</evidence>
<evidence type="ECO:0000256" key="1">
    <source>
        <dbReference type="SAM" id="MobiDB-lite"/>
    </source>
</evidence>
<name>A0A1M2W765_TRAPU</name>
<protein>
    <submittedName>
        <fullName evidence="2">Uncharacterized protein</fullName>
    </submittedName>
</protein>
<keyword evidence="3" id="KW-1185">Reference proteome</keyword>
<feature type="region of interest" description="Disordered" evidence="1">
    <location>
        <begin position="68"/>
        <end position="115"/>
    </location>
</feature>
<feature type="region of interest" description="Disordered" evidence="1">
    <location>
        <begin position="20"/>
        <end position="41"/>
    </location>
</feature>
<dbReference type="AlphaFoldDB" id="A0A1M2W765"/>
<accession>A0A1M2W765</accession>
<organism evidence="2 3">
    <name type="scientific">Trametes pubescens</name>
    <name type="common">White-rot fungus</name>
    <dbReference type="NCBI Taxonomy" id="154538"/>
    <lineage>
        <taxon>Eukaryota</taxon>
        <taxon>Fungi</taxon>
        <taxon>Dikarya</taxon>
        <taxon>Basidiomycota</taxon>
        <taxon>Agaricomycotina</taxon>
        <taxon>Agaricomycetes</taxon>
        <taxon>Polyporales</taxon>
        <taxon>Polyporaceae</taxon>
        <taxon>Trametes</taxon>
    </lineage>
</organism>
<gene>
    <name evidence="2" type="ORF">TRAPUB_5950</name>
</gene>
<reference evidence="2 3" key="1">
    <citation type="submission" date="2016-10" db="EMBL/GenBank/DDBJ databases">
        <title>Genome sequence of the basidiomycete white-rot fungus Trametes pubescens.</title>
        <authorList>
            <person name="Makela M.R."/>
            <person name="Granchi Z."/>
            <person name="Peng M."/>
            <person name="De Vries R.P."/>
            <person name="Grigoriev I."/>
            <person name="Riley R."/>
            <person name="Hilden K."/>
        </authorList>
    </citation>
    <scope>NUCLEOTIDE SEQUENCE [LARGE SCALE GENOMIC DNA]</scope>
    <source>
        <strain evidence="2 3">FBCC735</strain>
    </source>
</reference>
<proteinExistence type="predicted"/>
<dbReference type="EMBL" id="MNAD01000147">
    <property type="protein sequence ID" value="OJT15622.1"/>
    <property type="molecule type" value="Genomic_DNA"/>
</dbReference>
<evidence type="ECO:0000313" key="2">
    <source>
        <dbReference type="EMBL" id="OJT15622.1"/>
    </source>
</evidence>